<organism evidence="1">
    <name type="scientific">Arundo donax</name>
    <name type="common">Giant reed</name>
    <name type="synonym">Donax arundinaceus</name>
    <dbReference type="NCBI Taxonomy" id="35708"/>
    <lineage>
        <taxon>Eukaryota</taxon>
        <taxon>Viridiplantae</taxon>
        <taxon>Streptophyta</taxon>
        <taxon>Embryophyta</taxon>
        <taxon>Tracheophyta</taxon>
        <taxon>Spermatophyta</taxon>
        <taxon>Magnoliopsida</taxon>
        <taxon>Liliopsida</taxon>
        <taxon>Poales</taxon>
        <taxon>Poaceae</taxon>
        <taxon>PACMAD clade</taxon>
        <taxon>Arundinoideae</taxon>
        <taxon>Arundineae</taxon>
        <taxon>Arundo</taxon>
    </lineage>
</organism>
<accession>A0A0A9BYR7</accession>
<proteinExistence type="predicted"/>
<evidence type="ECO:0000313" key="1">
    <source>
        <dbReference type="EMBL" id="JAD64417.1"/>
    </source>
</evidence>
<name>A0A0A9BYR7_ARUDO</name>
<reference evidence="1" key="1">
    <citation type="submission" date="2014-09" db="EMBL/GenBank/DDBJ databases">
        <authorList>
            <person name="Magalhaes I.L.F."/>
            <person name="Oliveira U."/>
            <person name="Santos F.R."/>
            <person name="Vidigal T.H.D.A."/>
            <person name="Brescovit A.D."/>
            <person name="Santos A.J."/>
        </authorList>
    </citation>
    <scope>NUCLEOTIDE SEQUENCE</scope>
    <source>
        <tissue evidence="1">Shoot tissue taken approximately 20 cm above the soil surface</tissue>
    </source>
</reference>
<reference evidence="1" key="2">
    <citation type="journal article" date="2015" name="Data Brief">
        <title>Shoot transcriptome of the giant reed, Arundo donax.</title>
        <authorList>
            <person name="Barrero R.A."/>
            <person name="Guerrero F.D."/>
            <person name="Moolhuijzen P."/>
            <person name="Goolsby J.A."/>
            <person name="Tidwell J."/>
            <person name="Bellgard S.E."/>
            <person name="Bellgard M.I."/>
        </authorList>
    </citation>
    <scope>NUCLEOTIDE SEQUENCE</scope>
    <source>
        <tissue evidence="1">Shoot tissue taken approximately 20 cm above the soil surface</tissue>
    </source>
</reference>
<protein>
    <submittedName>
        <fullName evidence="1">Uncharacterized protein</fullName>
    </submittedName>
</protein>
<sequence>MYQILVQLFVASMTGCTLSTGLPATSTE</sequence>
<dbReference type="AlphaFoldDB" id="A0A0A9BYR7"/>
<dbReference type="EMBL" id="GBRH01233478">
    <property type="protein sequence ID" value="JAD64417.1"/>
    <property type="molecule type" value="Transcribed_RNA"/>
</dbReference>